<proteinExistence type="predicted"/>
<organism evidence="2 3">
    <name type="scientific">Nocardia gamkensis</name>
    <dbReference type="NCBI Taxonomy" id="352869"/>
    <lineage>
        <taxon>Bacteria</taxon>
        <taxon>Bacillati</taxon>
        <taxon>Actinomycetota</taxon>
        <taxon>Actinomycetes</taxon>
        <taxon>Mycobacteriales</taxon>
        <taxon>Nocardiaceae</taxon>
        <taxon>Nocardia</taxon>
    </lineage>
</organism>
<name>A0A7X6R4A0_9NOCA</name>
<accession>A0A7X6R4A0</accession>
<dbReference type="PROSITE" id="PS50075">
    <property type="entry name" value="CARRIER"/>
    <property type="match status" value="1"/>
</dbReference>
<dbReference type="SUPFAM" id="SSF47336">
    <property type="entry name" value="ACP-like"/>
    <property type="match status" value="1"/>
</dbReference>
<dbReference type="AlphaFoldDB" id="A0A7X6R4A0"/>
<sequence>MTVWSEEYEDLLRRHITSLGAEEPLPAEAPFTDLGIDSPSIISLLVEAEQLFEVTIPDDELTGETFHCALSFWGAIERARRSDGR</sequence>
<gene>
    <name evidence="2" type="ORF">HGB38_18785</name>
</gene>
<dbReference type="InterPro" id="IPR036736">
    <property type="entry name" value="ACP-like_sf"/>
</dbReference>
<reference evidence="2 3" key="1">
    <citation type="submission" date="2020-04" db="EMBL/GenBank/DDBJ databases">
        <title>MicrobeNet Type strains.</title>
        <authorList>
            <person name="Nicholson A.C."/>
        </authorList>
    </citation>
    <scope>NUCLEOTIDE SEQUENCE [LARGE SCALE GENOMIC DNA]</scope>
    <source>
        <strain evidence="2 3">DSM 44956</strain>
    </source>
</reference>
<dbReference type="Proteomes" id="UP000540698">
    <property type="component" value="Unassembled WGS sequence"/>
</dbReference>
<evidence type="ECO:0000313" key="2">
    <source>
        <dbReference type="EMBL" id="NKY28254.1"/>
    </source>
</evidence>
<comment type="caution">
    <text evidence="2">The sequence shown here is derived from an EMBL/GenBank/DDBJ whole genome shotgun (WGS) entry which is preliminary data.</text>
</comment>
<dbReference type="RefSeq" id="WP_168434150.1">
    <property type="nucleotide sequence ID" value="NZ_JAAXOS010000008.1"/>
</dbReference>
<feature type="domain" description="Carrier" evidence="1">
    <location>
        <begin position="3"/>
        <end position="80"/>
    </location>
</feature>
<keyword evidence="3" id="KW-1185">Reference proteome</keyword>
<dbReference type="Pfam" id="PF00550">
    <property type="entry name" value="PP-binding"/>
    <property type="match status" value="1"/>
</dbReference>
<dbReference type="EMBL" id="JAAXOS010000008">
    <property type="protein sequence ID" value="NKY28254.1"/>
    <property type="molecule type" value="Genomic_DNA"/>
</dbReference>
<dbReference type="InterPro" id="IPR009081">
    <property type="entry name" value="PP-bd_ACP"/>
</dbReference>
<protein>
    <submittedName>
        <fullName evidence="2">Acyl carrier protein</fullName>
    </submittedName>
</protein>
<evidence type="ECO:0000259" key="1">
    <source>
        <dbReference type="PROSITE" id="PS50075"/>
    </source>
</evidence>
<dbReference type="Gene3D" id="1.10.1200.10">
    <property type="entry name" value="ACP-like"/>
    <property type="match status" value="1"/>
</dbReference>
<evidence type="ECO:0000313" key="3">
    <source>
        <dbReference type="Proteomes" id="UP000540698"/>
    </source>
</evidence>